<evidence type="ECO:0000259" key="1">
    <source>
        <dbReference type="Pfam" id="PF12937"/>
    </source>
</evidence>
<dbReference type="InterPro" id="IPR036047">
    <property type="entry name" value="F-box-like_dom_sf"/>
</dbReference>
<evidence type="ECO:0000313" key="3">
    <source>
        <dbReference type="Proteomes" id="UP000516437"/>
    </source>
</evidence>
<gene>
    <name evidence="2" type="ORF">CJ030_MR8G001602</name>
</gene>
<dbReference type="EMBL" id="RXIC02000026">
    <property type="protein sequence ID" value="KAB1204090.1"/>
    <property type="molecule type" value="Genomic_DNA"/>
</dbReference>
<accession>A0A6A1UYD3</accession>
<feature type="domain" description="F-box" evidence="1">
    <location>
        <begin position="5"/>
        <end position="42"/>
    </location>
</feature>
<dbReference type="PANTHER" id="PTHR31215">
    <property type="entry name" value="OS05G0510400 PROTEIN-RELATED"/>
    <property type="match status" value="1"/>
</dbReference>
<name>A0A6A1UYD3_9ROSI</name>
<dbReference type="InterPro" id="IPR001810">
    <property type="entry name" value="F-box_dom"/>
</dbReference>
<evidence type="ECO:0000313" key="2">
    <source>
        <dbReference type="EMBL" id="KAB1204090.1"/>
    </source>
</evidence>
<dbReference type="OrthoDB" id="1693699at2759"/>
<keyword evidence="3" id="KW-1185">Reference proteome</keyword>
<dbReference type="Proteomes" id="UP000516437">
    <property type="component" value="Chromosome 8"/>
</dbReference>
<comment type="caution">
    <text evidence="2">The sequence shown here is derived from an EMBL/GenBank/DDBJ whole genome shotgun (WGS) entry which is preliminary data.</text>
</comment>
<sequence>MDGFDRVPDALIVIIFNSVSDVKTLIRCRAVCKRFNSLVPNTEYLILKLDCVIASETGIDNSAVLTLVRSVFKLLNGFFSLNAPQIRTRSVLNSPGRILRGFESIRDLHIMLPSGDLKLEKNAVVKWKANFGRTLRSCVIFGFREIRASPPTEVPADFFDMQLSGGLKQRVGWTISALVAASARHSLLREVVGKNEELERVVMEDKEGEGTMVFDKEDLKEFREVVRVQYGKRFEGLAAVAALAAHFGLVNNATENRNSLEDRLRRRTKVPNVRIKMRHVPKLDLKGGEWVDSPTLVVVRAASSSASEYGEAEVEQDAEVALEAFGEGLMEAVEALLKTRSYLRNELLLI</sequence>
<dbReference type="SUPFAM" id="SSF81383">
    <property type="entry name" value="F-box domain"/>
    <property type="match status" value="1"/>
</dbReference>
<proteinExistence type="predicted"/>
<dbReference type="Pfam" id="PF12937">
    <property type="entry name" value="F-box-like"/>
    <property type="match status" value="1"/>
</dbReference>
<organism evidence="2 3">
    <name type="scientific">Morella rubra</name>
    <name type="common">Chinese bayberry</name>
    <dbReference type="NCBI Taxonomy" id="262757"/>
    <lineage>
        <taxon>Eukaryota</taxon>
        <taxon>Viridiplantae</taxon>
        <taxon>Streptophyta</taxon>
        <taxon>Embryophyta</taxon>
        <taxon>Tracheophyta</taxon>
        <taxon>Spermatophyta</taxon>
        <taxon>Magnoliopsida</taxon>
        <taxon>eudicotyledons</taxon>
        <taxon>Gunneridae</taxon>
        <taxon>Pentapetalae</taxon>
        <taxon>rosids</taxon>
        <taxon>fabids</taxon>
        <taxon>Fagales</taxon>
        <taxon>Myricaceae</taxon>
        <taxon>Morella</taxon>
    </lineage>
</organism>
<dbReference type="Gene3D" id="1.20.1280.50">
    <property type="match status" value="1"/>
</dbReference>
<dbReference type="InterPro" id="IPR044809">
    <property type="entry name" value="AUF1-like"/>
</dbReference>
<reference evidence="2 3" key="1">
    <citation type="journal article" date="2019" name="Plant Biotechnol. J.">
        <title>The red bayberry genome and genetic basis of sex determination.</title>
        <authorList>
            <person name="Jia H.M."/>
            <person name="Jia H.J."/>
            <person name="Cai Q.L."/>
            <person name="Wang Y."/>
            <person name="Zhao H.B."/>
            <person name="Yang W.F."/>
            <person name="Wang G.Y."/>
            <person name="Li Y.H."/>
            <person name="Zhan D.L."/>
            <person name="Shen Y.T."/>
            <person name="Niu Q.F."/>
            <person name="Chang L."/>
            <person name="Qiu J."/>
            <person name="Zhao L."/>
            <person name="Xie H.B."/>
            <person name="Fu W.Y."/>
            <person name="Jin J."/>
            <person name="Li X.W."/>
            <person name="Jiao Y."/>
            <person name="Zhou C.C."/>
            <person name="Tu T."/>
            <person name="Chai C.Y."/>
            <person name="Gao J.L."/>
            <person name="Fan L.J."/>
            <person name="van de Weg E."/>
            <person name="Wang J.Y."/>
            <person name="Gao Z.S."/>
        </authorList>
    </citation>
    <scope>NUCLEOTIDE SEQUENCE [LARGE SCALE GENOMIC DNA]</scope>
    <source>
        <tissue evidence="2">Leaves</tissue>
    </source>
</reference>
<dbReference type="AlphaFoldDB" id="A0A6A1UYD3"/>
<dbReference type="CDD" id="cd09917">
    <property type="entry name" value="F-box_SF"/>
    <property type="match status" value="1"/>
</dbReference>
<protein>
    <recommendedName>
        <fullName evidence="1">F-box domain-containing protein</fullName>
    </recommendedName>
</protein>